<feature type="transmembrane region" description="Helical" evidence="8">
    <location>
        <begin position="139"/>
        <end position="161"/>
    </location>
</feature>
<proteinExistence type="inferred from homology"/>
<sequence length="247" mass="27374">MASMLTELIVIFVVLFIGSFIQGASGFGFGLFAMSFLPFLFSVKDSTLLVMALALVTCLTIFLKVYPRINIRRLALLLGAAVAGRFGAYFVLHNFGEMDELKKVLGIVLIGMVFFILFQKNPDTEKRRENPAIPISMGVLGGFIGGVFVVGGPFFVFYFLMVCKDKYEYTANIQAVFLVTGLTTLLMHGFSGDIHMDLLLYFVIGVLSVIIGSRLGMKWFKHLSQHHIKRFAGLIVTLAALNLIFFA</sequence>
<keyword evidence="7 8" id="KW-0472">Membrane</keyword>
<evidence type="ECO:0000256" key="6">
    <source>
        <dbReference type="ARBA" id="ARBA00022989"/>
    </source>
</evidence>
<feature type="transmembrane region" description="Helical" evidence="8">
    <location>
        <begin position="47"/>
        <end position="67"/>
    </location>
</feature>
<organism evidence="9 10">
    <name type="scientific">Salibacterium lacus</name>
    <dbReference type="NCBI Taxonomy" id="1898109"/>
    <lineage>
        <taxon>Bacteria</taxon>
        <taxon>Bacillati</taxon>
        <taxon>Bacillota</taxon>
        <taxon>Bacilli</taxon>
        <taxon>Bacillales</taxon>
        <taxon>Bacillaceae</taxon>
    </lineage>
</organism>
<dbReference type="PANTHER" id="PTHR30269:SF37">
    <property type="entry name" value="MEMBRANE TRANSPORTER PROTEIN"/>
    <property type="match status" value="1"/>
</dbReference>
<feature type="transmembrane region" description="Helical" evidence="8">
    <location>
        <begin position="173"/>
        <end position="191"/>
    </location>
</feature>
<evidence type="ECO:0000256" key="7">
    <source>
        <dbReference type="ARBA" id="ARBA00023136"/>
    </source>
</evidence>
<accession>A0ABW5T392</accession>
<dbReference type="EMBL" id="JBHUML010000003">
    <property type="protein sequence ID" value="MFD2706028.1"/>
    <property type="molecule type" value="Genomic_DNA"/>
</dbReference>
<keyword evidence="5 8" id="KW-0812">Transmembrane</keyword>
<comment type="similarity">
    <text evidence="2 8">Belongs to the 4-toluene sulfonate uptake permease (TSUP) (TC 2.A.102) family.</text>
</comment>
<dbReference type="InterPro" id="IPR052017">
    <property type="entry name" value="TSUP"/>
</dbReference>
<dbReference type="RefSeq" id="WP_380713342.1">
    <property type="nucleotide sequence ID" value="NZ_JBHUML010000003.1"/>
</dbReference>
<feature type="transmembrane region" description="Helical" evidence="8">
    <location>
        <begin position="198"/>
        <end position="216"/>
    </location>
</feature>
<dbReference type="Proteomes" id="UP001597520">
    <property type="component" value="Unassembled WGS sequence"/>
</dbReference>
<evidence type="ECO:0000256" key="1">
    <source>
        <dbReference type="ARBA" id="ARBA00004651"/>
    </source>
</evidence>
<keyword evidence="6 8" id="KW-1133">Transmembrane helix</keyword>
<comment type="caution">
    <text evidence="9">The sequence shown here is derived from an EMBL/GenBank/DDBJ whole genome shotgun (WGS) entry which is preliminary data.</text>
</comment>
<reference evidence="10" key="1">
    <citation type="journal article" date="2019" name="Int. J. Syst. Evol. Microbiol.">
        <title>The Global Catalogue of Microorganisms (GCM) 10K type strain sequencing project: providing services to taxonomists for standard genome sequencing and annotation.</title>
        <authorList>
            <consortium name="The Broad Institute Genomics Platform"/>
            <consortium name="The Broad Institute Genome Sequencing Center for Infectious Disease"/>
            <person name="Wu L."/>
            <person name="Ma J."/>
        </authorList>
    </citation>
    <scope>NUCLEOTIDE SEQUENCE [LARGE SCALE GENOMIC DNA]</scope>
    <source>
        <strain evidence="10">KCTC 33792</strain>
    </source>
</reference>
<dbReference type="PANTHER" id="PTHR30269">
    <property type="entry name" value="TRANSMEMBRANE PROTEIN YFCA"/>
    <property type="match status" value="1"/>
</dbReference>
<name>A0ABW5T392_9BACI</name>
<dbReference type="InterPro" id="IPR002781">
    <property type="entry name" value="TM_pro_TauE-like"/>
</dbReference>
<evidence type="ECO:0000313" key="9">
    <source>
        <dbReference type="EMBL" id="MFD2706028.1"/>
    </source>
</evidence>
<evidence type="ECO:0000313" key="10">
    <source>
        <dbReference type="Proteomes" id="UP001597520"/>
    </source>
</evidence>
<keyword evidence="10" id="KW-1185">Reference proteome</keyword>
<keyword evidence="3" id="KW-0813">Transport</keyword>
<gene>
    <name evidence="9" type="ORF">ACFSUB_11190</name>
</gene>
<evidence type="ECO:0000256" key="2">
    <source>
        <dbReference type="ARBA" id="ARBA00009142"/>
    </source>
</evidence>
<feature type="transmembrane region" description="Helical" evidence="8">
    <location>
        <begin position="228"/>
        <end position="246"/>
    </location>
</feature>
<dbReference type="Pfam" id="PF01925">
    <property type="entry name" value="TauE"/>
    <property type="match status" value="1"/>
</dbReference>
<evidence type="ECO:0000256" key="3">
    <source>
        <dbReference type="ARBA" id="ARBA00022448"/>
    </source>
</evidence>
<feature type="transmembrane region" description="Helical" evidence="8">
    <location>
        <begin position="74"/>
        <end position="95"/>
    </location>
</feature>
<comment type="subcellular location">
    <subcellularLocation>
        <location evidence="1 8">Cell membrane</location>
        <topology evidence="1 8">Multi-pass membrane protein</topology>
    </subcellularLocation>
</comment>
<evidence type="ECO:0000256" key="8">
    <source>
        <dbReference type="RuleBase" id="RU363041"/>
    </source>
</evidence>
<keyword evidence="4 8" id="KW-1003">Cell membrane</keyword>
<protein>
    <recommendedName>
        <fullName evidence="8">Probable membrane transporter protein</fullName>
    </recommendedName>
</protein>
<evidence type="ECO:0000256" key="5">
    <source>
        <dbReference type="ARBA" id="ARBA00022692"/>
    </source>
</evidence>
<evidence type="ECO:0000256" key="4">
    <source>
        <dbReference type="ARBA" id="ARBA00022475"/>
    </source>
</evidence>
<feature type="transmembrane region" description="Helical" evidence="8">
    <location>
        <begin position="101"/>
        <end position="118"/>
    </location>
</feature>